<keyword evidence="2" id="KW-1185">Reference proteome</keyword>
<accession>D5ST16</accession>
<name>D5ST16_PLAL2</name>
<sequence length="83" mass="9575">MIIDVTPSHFEVKIGHRVTLVYTDIYFTDKALLKYDTIVLPRGTTQWEPPHDCEPFTDADRQSAVEEVVKWLTDKGSPVVVEW</sequence>
<dbReference type="EMBL" id="CP001744">
    <property type="protein sequence ID" value="ADG66784.1"/>
    <property type="molecule type" value="Genomic_DNA"/>
</dbReference>
<dbReference type="AlphaFoldDB" id="D5ST16"/>
<dbReference type="InterPro" id="IPR028148">
    <property type="entry name" value="Imm74"/>
</dbReference>
<dbReference type="KEGG" id="plm:Plim_0940"/>
<organism evidence="1 2">
    <name type="scientific">Planctopirus limnophila (strain ATCC 43296 / DSM 3776 / IFAM 1008 / Mu 290)</name>
    <name type="common">Planctomyces limnophilus</name>
    <dbReference type="NCBI Taxonomy" id="521674"/>
    <lineage>
        <taxon>Bacteria</taxon>
        <taxon>Pseudomonadati</taxon>
        <taxon>Planctomycetota</taxon>
        <taxon>Planctomycetia</taxon>
        <taxon>Planctomycetales</taxon>
        <taxon>Planctomycetaceae</taxon>
        <taxon>Planctopirus</taxon>
    </lineage>
</organism>
<dbReference type="Pfam" id="PF15603">
    <property type="entry name" value="Imm74"/>
    <property type="match status" value="1"/>
</dbReference>
<dbReference type="Proteomes" id="UP000002220">
    <property type="component" value="Chromosome"/>
</dbReference>
<proteinExistence type="predicted"/>
<gene>
    <name evidence="1" type="ordered locus">Plim_0940</name>
</gene>
<dbReference type="HOGENOM" id="CLU_2539662_0_0_0"/>
<evidence type="ECO:0000313" key="2">
    <source>
        <dbReference type="Proteomes" id="UP000002220"/>
    </source>
</evidence>
<reference evidence="1 2" key="1">
    <citation type="journal article" date="2010" name="Stand. Genomic Sci.">
        <title>Complete genome sequence of Planctomyces limnophilus type strain (Mu 290).</title>
        <authorList>
            <person name="Labutti K."/>
            <person name="Sikorski J."/>
            <person name="Schneider S."/>
            <person name="Nolan M."/>
            <person name="Lucas S."/>
            <person name="Glavina Del Rio T."/>
            <person name="Tice H."/>
            <person name="Cheng J.F."/>
            <person name="Goodwin L."/>
            <person name="Pitluck S."/>
            <person name="Liolios K."/>
            <person name="Ivanova N."/>
            <person name="Mavromatis K."/>
            <person name="Mikhailova N."/>
            <person name="Pati A."/>
            <person name="Chen A."/>
            <person name="Palaniappan K."/>
            <person name="Land M."/>
            <person name="Hauser L."/>
            <person name="Chang Y.J."/>
            <person name="Jeffries C.D."/>
            <person name="Tindall B.J."/>
            <person name="Rohde M."/>
            <person name="Goker M."/>
            <person name="Woyke T."/>
            <person name="Bristow J."/>
            <person name="Eisen J.A."/>
            <person name="Markowitz V."/>
            <person name="Hugenholtz P."/>
            <person name="Kyrpides N.C."/>
            <person name="Klenk H.P."/>
            <person name="Lapidus A."/>
        </authorList>
    </citation>
    <scope>NUCLEOTIDE SEQUENCE [LARGE SCALE GENOMIC DNA]</scope>
    <source>
        <strain evidence="2">ATCC 43296 / DSM 3776 / IFAM 1008 / 290</strain>
    </source>
</reference>
<evidence type="ECO:0000313" key="1">
    <source>
        <dbReference type="EMBL" id="ADG66784.1"/>
    </source>
</evidence>
<dbReference type="RefSeq" id="WP_013109215.1">
    <property type="nucleotide sequence ID" value="NC_014148.1"/>
</dbReference>
<protein>
    <submittedName>
        <fullName evidence="1">Uncharacterized protein</fullName>
    </submittedName>
</protein>